<protein>
    <submittedName>
        <fullName evidence="2">Uncharacterized protein</fullName>
    </submittedName>
</protein>
<accession>A0ABY5PAR2</accession>
<name>A0ABY5PAR2_9ACTN</name>
<feature type="transmembrane region" description="Helical" evidence="1">
    <location>
        <begin position="176"/>
        <end position="196"/>
    </location>
</feature>
<sequence length="339" mass="36354">MNPPSYVRLQALATLLLSVTALALLGSGVAFVLLLILVGAQAVWIWMGTWYLLSRRRWERRDPSAHARSAQRADLDRVMARNDVIGILLPALAALGVTALGPSNQLYVPPVAGTMEVIIAICGISVPLSMLVSSSVDWYLIRSFREGVIGAPACQPHVAGSDASVSHLKYWVMNRLVCEFIVWIAVAIGIGYLSSLVENATSDPTSKATFNLLGFIGIAAWSIRELAKLPTAVEFVRFPSVGIGQHVTGRNPDCDMISGYVHDVALVPGVQLIEAPVGNPAKDFSLPKRSVPLRQRDTLEDATATAPHPHRCASHCEFWIPACEVGLRSPAGAAPAPAD</sequence>
<reference evidence="3" key="1">
    <citation type="submission" date="2021-11" db="EMBL/GenBank/DDBJ databases">
        <title>Cultivation dependent microbiological survey of springs from the worlds oldest radium mine currently devoted to the extraction of radon-saturated water.</title>
        <authorList>
            <person name="Kapinusova G."/>
            <person name="Smrhova T."/>
            <person name="Strejcek M."/>
            <person name="Suman J."/>
            <person name="Jani K."/>
            <person name="Pajer P."/>
            <person name="Uhlik O."/>
        </authorList>
    </citation>
    <scope>NUCLEOTIDE SEQUENCE [LARGE SCALE GENOMIC DNA]</scope>
    <source>
        <strain evidence="3">J379</strain>
    </source>
</reference>
<proteinExistence type="predicted"/>
<gene>
    <name evidence="2" type="ORF">LRS13_12655</name>
</gene>
<keyword evidence="1" id="KW-1133">Transmembrane helix</keyword>
<organism evidence="2 3">
    <name type="scientific">Svornostia abyssi</name>
    <dbReference type="NCBI Taxonomy" id="2898438"/>
    <lineage>
        <taxon>Bacteria</taxon>
        <taxon>Bacillati</taxon>
        <taxon>Actinomycetota</taxon>
        <taxon>Thermoleophilia</taxon>
        <taxon>Solirubrobacterales</taxon>
        <taxon>Baekduiaceae</taxon>
        <taxon>Svornostia</taxon>
    </lineage>
</organism>
<evidence type="ECO:0000313" key="3">
    <source>
        <dbReference type="Proteomes" id="UP001058860"/>
    </source>
</evidence>
<keyword evidence="1" id="KW-0812">Transmembrane</keyword>
<feature type="transmembrane region" description="Helical" evidence="1">
    <location>
        <begin position="208"/>
        <end position="227"/>
    </location>
</feature>
<evidence type="ECO:0000313" key="2">
    <source>
        <dbReference type="EMBL" id="UUY01585.1"/>
    </source>
</evidence>
<dbReference type="RefSeq" id="WP_353862140.1">
    <property type="nucleotide sequence ID" value="NZ_CP088295.1"/>
</dbReference>
<feature type="transmembrane region" description="Helical" evidence="1">
    <location>
        <begin position="117"/>
        <end position="140"/>
    </location>
</feature>
<feature type="transmembrane region" description="Helical" evidence="1">
    <location>
        <begin position="84"/>
        <end position="102"/>
    </location>
</feature>
<keyword evidence="3" id="KW-1185">Reference proteome</keyword>
<dbReference type="Proteomes" id="UP001058860">
    <property type="component" value="Chromosome"/>
</dbReference>
<keyword evidence="1" id="KW-0472">Membrane</keyword>
<dbReference type="EMBL" id="CP088295">
    <property type="protein sequence ID" value="UUY01585.1"/>
    <property type="molecule type" value="Genomic_DNA"/>
</dbReference>
<feature type="transmembrane region" description="Helical" evidence="1">
    <location>
        <begin position="31"/>
        <end position="53"/>
    </location>
</feature>
<evidence type="ECO:0000256" key="1">
    <source>
        <dbReference type="SAM" id="Phobius"/>
    </source>
</evidence>